<dbReference type="InterPro" id="IPR036188">
    <property type="entry name" value="FAD/NAD-bd_sf"/>
</dbReference>
<gene>
    <name evidence="2" type="ORF">N865_15100</name>
</gene>
<comment type="caution">
    <text evidence="2">The sequence shown here is derived from an EMBL/GenBank/DDBJ whole genome shotgun (WGS) entry which is preliminary data.</text>
</comment>
<dbReference type="Proteomes" id="UP000019489">
    <property type="component" value="Unassembled WGS sequence"/>
</dbReference>
<protein>
    <submittedName>
        <fullName evidence="2">FAD-dependent oxidoreductase</fullName>
    </submittedName>
</protein>
<evidence type="ECO:0000313" key="2">
    <source>
        <dbReference type="EMBL" id="EWT01616.1"/>
    </source>
</evidence>
<dbReference type="SUPFAM" id="SSF51905">
    <property type="entry name" value="FAD/NAD(P)-binding domain"/>
    <property type="match status" value="1"/>
</dbReference>
<dbReference type="Gene3D" id="3.50.50.60">
    <property type="entry name" value="FAD/NAD(P)-binding domain"/>
    <property type="match status" value="1"/>
</dbReference>
<keyword evidence="3" id="KW-1185">Reference proteome</keyword>
<reference evidence="2 3" key="1">
    <citation type="submission" date="2013-08" db="EMBL/GenBank/DDBJ databases">
        <title>Intrasporangium oryzae NRRL B-24470.</title>
        <authorList>
            <person name="Liu H."/>
            <person name="Wang G."/>
        </authorList>
    </citation>
    <scope>NUCLEOTIDE SEQUENCE [LARGE SCALE GENOMIC DNA]</scope>
    <source>
        <strain evidence="2 3">NRRL B-24470</strain>
    </source>
</reference>
<feature type="domain" description="FAD-binding" evidence="1">
    <location>
        <begin position="5"/>
        <end position="341"/>
    </location>
</feature>
<dbReference type="AlphaFoldDB" id="W9G635"/>
<dbReference type="InterPro" id="IPR050407">
    <property type="entry name" value="Geranylgeranyl_reductase"/>
</dbReference>
<proteinExistence type="predicted"/>
<dbReference type="PRINTS" id="PR00420">
    <property type="entry name" value="RNGMNOXGNASE"/>
</dbReference>
<evidence type="ECO:0000259" key="1">
    <source>
        <dbReference type="Pfam" id="PF01494"/>
    </source>
</evidence>
<sequence>MSSHDVVVVGGRAAGASTAMLLARAGARVLLLEKSAHGSDTVSTHGLMRAGVLQLSRWGLLDTIVAAQTPPVRRTVFHYAGREPVQVTLRAGRGVPALFAPRRHLLDRVLADAAAAAGADVRHRVTVTGLTRDARGRVSGVRAVGPDGRSLAATARLVIGADGLRSTVADLVSAPVVRRGRAGGAILYSYYEGVPVTGYEWAYGDGAAAGLVPTNEGLTCIFVGTTPDRLRDARRHDGPAAFSRLFAAAAPGLTERLASGRRAERLRGWSGVPGQMRRSWGDGWALVGDAGYFRDPITSHGITDALRDSELLARAVLAGLDDPAAEAPALARYQSRRDTLSLALFEVSDRIAAYDWDLDTVQVLLRQVSSAMGDELSLLEGLPGVEPQMASRQSVG</sequence>
<dbReference type="EMBL" id="AWSA01000019">
    <property type="protein sequence ID" value="EWT01616.1"/>
    <property type="molecule type" value="Genomic_DNA"/>
</dbReference>
<dbReference type="GO" id="GO:0071949">
    <property type="term" value="F:FAD binding"/>
    <property type="evidence" value="ECO:0007669"/>
    <property type="project" value="InterPro"/>
</dbReference>
<dbReference type="PANTHER" id="PTHR42685:SF22">
    <property type="entry name" value="CONDITIONED MEDIUM FACTOR RECEPTOR 1"/>
    <property type="match status" value="1"/>
</dbReference>
<evidence type="ECO:0000313" key="3">
    <source>
        <dbReference type="Proteomes" id="UP000019489"/>
    </source>
</evidence>
<accession>W9G635</accession>
<dbReference type="PANTHER" id="PTHR42685">
    <property type="entry name" value="GERANYLGERANYL DIPHOSPHATE REDUCTASE"/>
    <property type="match status" value="1"/>
</dbReference>
<name>W9G635_9MICO</name>
<dbReference type="eggNOG" id="COG0654">
    <property type="taxonomic scope" value="Bacteria"/>
</dbReference>
<dbReference type="Pfam" id="PF01494">
    <property type="entry name" value="FAD_binding_3"/>
    <property type="match status" value="1"/>
</dbReference>
<organism evidence="2 3">
    <name type="scientific">Intrasporangium oryzae NRRL B-24470</name>
    <dbReference type="NCBI Taxonomy" id="1386089"/>
    <lineage>
        <taxon>Bacteria</taxon>
        <taxon>Bacillati</taxon>
        <taxon>Actinomycetota</taxon>
        <taxon>Actinomycetes</taxon>
        <taxon>Micrococcales</taxon>
        <taxon>Intrasporangiaceae</taxon>
        <taxon>Intrasporangium</taxon>
    </lineage>
</organism>
<dbReference type="STRING" id="1386089.N865_15100"/>
<dbReference type="RefSeq" id="WP_034805325.1">
    <property type="nucleotide sequence ID" value="NZ_AWSA01000019.1"/>
</dbReference>
<dbReference type="InterPro" id="IPR002938">
    <property type="entry name" value="FAD-bd"/>
</dbReference>